<dbReference type="SUPFAM" id="SSF53756">
    <property type="entry name" value="UDP-Glycosyltransferase/glycogen phosphorylase"/>
    <property type="match status" value="1"/>
</dbReference>
<evidence type="ECO:0000256" key="2">
    <source>
        <dbReference type="ARBA" id="ARBA00012420"/>
    </source>
</evidence>
<evidence type="ECO:0000256" key="5">
    <source>
        <dbReference type="ARBA" id="ARBA00022679"/>
    </source>
</evidence>
<dbReference type="UniPathway" id="UPA00196"/>
<evidence type="ECO:0000259" key="8">
    <source>
        <dbReference type="Pfam" id="PF08288"/>
    </source>
</evidence>
<dbReference type="FunFam" id="3.40.50.2000:FF:000026">
    <property type="entry name" value="Phosphatidylinositol N-acetylglucosaminyltransferase subunit A"/>
    <property type="match status" value="1"/>
</dbReference>
<protein>
    <recommendedName>
        <fullName evidence="2">phosphatidylinositol N-acetylglucosaminyltransferase</fullName>
        <ecNumber evidence="2">2.4.1.198</ecNumber>
    </recommendedName>
    <alternativeName>
        <fullName evidence="6">GlcNAc-PI synthesis protein</fullName>
    </alternativeName>
</protein>
<comment type="caution">
    <text evidence="9">The sequence shown here is derived from an EMBL/GenBank/DDBJ whole genome shotgun (WGS) entry which is preliminary data.</text>
</comment>
<keyword evidence="3" id="KW-0337">GPI-anchor biosynthesis</keyword>
<comment type="pathway">
    <text evidence="1">Glycolipid biosynthesis; glycosylphosphatidylinositol-anchor biosynthesis.</text>
</comment>
<dbReference type="GO" id="GO:0017176">
    <property type="term" value="F:phosphatidylinositol N-acetylglucosaminyltransferase activity"/>
    <property type="evidence" value="ECO:0007669"/>
    <property type="project" value="UniProtKB-EC"/>
</dbReference>
<evidence type="ECO:0000256" key="3">
    <source>
        <dbReference type="ARBA" id="ARBA00022502"/>
    </source>
</evidence>
<dbReference type="Proteomes" id="UP000663879">
    <property type="component" value="Unassembled WGS sequence"/>
</dbReference>
<sequence>MASEKTKRKHSICMVSDFFYPNMGGVEGHIFQLSQCLLERGHKVVVITHMYNQRNGVRFMTNGLKVYYIPVVPFYNQCILPTILTTLPIIRDILIREQITLVHGHSAFSALAEETLYHAKLLGIKIVYTDHSLFGFADLSSILTNKLLECGMSISDHVICVSNTCRENTFLRANIQDPRKISVIPNAVDSSIFTPDPDAAPKDRIVIVVVSRLVYRKGTDLLVGIIPEICKKYSEVDFLIAGNGPKMVLIEEAKERHKLHDRITLLGSIPNQNVRNCLVKGHIFLNTSLTEAFCIAILEAASCGLQVVSTKVGGIPEILPDSMITLCTPSIPDLIQKVEISIQRIKSGDRIKSLEMHNEIKNMYNWRDVAKRTERVYDMVADSKSENSLIEAILKFRRCGYIGFFVITFVFLANFFLLMIVEYFNPRDKIDLAPDVSNYGRRKSKTHNLD</sequence>
<proteinExistence type="predicted"/>
<keyword evidence="7" id="KW-1133">Transmembrane helix</keyword>
<dbReference type="OrthoDB" id="734129at2759"/>
<organism evidence="9 10">
    <name type="scientific">Brachionus calyciflorus</name>
    <dbReference type="NCBI Taxonomy" id="104777"/>
    <lineage>
        <taxon>Eukaryota</taxon>
        <taxon>Metazoa</taxon>
        <taxon>Spiralia</taxon>
        <taxon>Gnathifera</taxon>
        <taxon>Rotifera</taxon>
        <taxon>Eurotatoria</taxon>
        <taxon>Monogononta</taxon>
        <taxon>Pseudotrocha</taxon>
        <taxon>Ploima</taxon>
        <taxon>Brachionidae</taxon>
        <taxon>Brachionus</taxon>
    </lineage>
</organism>
<accession>A0A813MNR5</accession>
<feature type="domain" description="PIGA GPI anchor biosynthesis" evidence="8">
    <location>
        <begin position="49"/>
        <end position="138"/>
    </location>
</feature>
<dbReference type="InterPro" id="IPR013234">
    <property type="entry name" value="PIGA_GPI_anchor_biosynthesis"/>
</dbReference>
<evidence type="ECO:0000256" key="7">
    <source>
        <dbReference type="SAM" id="Phobius"/>
    </source>
</evidence>
<evidence type="ECO:0000256" key="6">
    <source>
        <dbReference type="ARBA" id="ARBA00032160"/>
    </source>
</evidence>
<dbReference type="PANTHER" id="PTHR45871">
    <property type="entry name" value="N-ACETYLGLUCOSAMINYL-PHOSPHATIDYLINOSITOL BIOSYNTHETIC PROTEIN"/>
    <property type="match status" value="1"/>
</dbReference>
<dbReference type="InterPro" id="IPR039507">
    <property type="entry name" value="PIG-A/GPI3"/>
</dbReference>
<gene>
    <name evidence="9" type="ORF">OXX778_LOCUS2571</name>
</gene>
<dbReference type="CDD" id="cd03796">
    <property type="entry name" value="GT4_PIG-A-like"/>
    <property type="match status" value="1"/>
</dbReference>
<name>A0A813MNR5_9BILA</name>
<keyword evidence="10" id="KW-1185">Reference proteome</keyword>
<dbReference type="Gene3D" id="3.40.50.2000">
    <property type="entry name" value="Glycogen Phosphorylase B"/>
    <property type="match status" value="2"/>
</dbReference>
<keyword evidence="5" id="KW-0808">Transferase</keyword>
<keyword evidence="7" id="KW-0472">Membrane</keyword>
<keyword evidence="4" id="KW-0328">Glycosyltransferase</keyword>
<reference evidence="9" key="1">
    <citation type="submission" date="2021-02" db="EMBL/GenBank/DDBJ databases">
        <authorList>
            <person name="Nowell W R."/>
        </authorList>
    </citation>
    <scope>NUCLEOTIDE SEQUENCE</scope>
    <source>
        <strain evidence="9">Ploen Becks lab</strain>
    </source>
</reference>
<dbReference type="EMBL" id="CAJNOC010000204">
    <property type="protein sequence ID" value="CAF0726819.1"/>
    <property type="molecule type" value="Genomic_DNA"/>
</dbReference>
<evidence type="ECO:0000313" key="10">
    <source>
        <dbReference type="Proteomes" id="UP000663879"/>
    </source>
</evidence>
<dbReference type="Pfam" id="PF08288">
    <property type="entry name" value="PIGA"/>
    <property type="match status" value="1"/>
</dbReference>
<feature type="transmembrane region" description="Helical" evidence="7">
    <location>
        <begin position="401"/>
        <end position="421"/>
    </location>
</feature>
<dbReference type="EC" id="2.4.1.198" evidence="2"/>
<dbReference type="GO" id="GO:0000506">
    <property type="term" value="C:glycosylphosphatidylinositol-N-acetylglucosaminyltransferase (GPI-GnT) complex"/>
    <property type="evidence" value="ECO:0007669"/>
    <property type="project" value="InterPro"/>
</dbReference>
<dbReference type="PANTHER" id="PTHR45871:SF1">
    <property type="entry name" value="PHOSPHATIDYLINOSITOL N-ACETYLGLUCOSAMINYLTRANSFERASE SUBUNIT A"/>
    <property type="match status" value="1"/>
</dbReference>
<keyword evidence="7" id="KW-0812">Transmembrane</keyword>
<dbReference type="GO" id="GO:0006506">
    <property type="term" value="P:GPI anchor biosynthetic process"/>
    <property type="evidence" value="ECO:0007669"/>
    <property type="project" value="UniProtKB-UniPathway"/>
</dbReference>
<evidence type="ECO:0000256" key="4">
    <source>
        <dbReference type="ARBA" id="ARBA00022676"/>
    </source>
</evidence>
<dbReference type="Pfam" id="PF13692">
    <property type="entry name" value="Glyco_trans_1_4"/>
    <property type="match status" value="1"/>
</dbReference>
<evidence type="ECO:0000256" key="1">
    <source>
        <dbReference type="ARBA" id="ARBA00004687"/>
    </source>
</evidence>
<dbReference type="AlphaFoldDB" id="A0A813MNR5"/>
<evidence type="ECO:0000313" key="9">
    <source>
        <dbReference type="EMBL" id="CAF0726819.1"/>
    </source>
</evidence>